<dbReference type="PANTHER" id="PTHR21098">
    <property type="entry name" value="RIBOFLAVIN SYNTHASE ALPHA CHAIN"/>
    <property type="match status" value="1"/>
</dbReference>
<dbReference type="GeneID" id="46920752"/>
<dbReference type="InterPro" id="IPR017938">
    <property type="entry name" value="Riboflavin_synthase-like_b-brl"/>
</dbReference>
<dbReference type="NCBIfam" id="NF006767">
    <property type="entry name" value="PRK09289.1"/>
    <property type="match status" value="1"/>
</dbReference>
<evidence type="ECO:0000256" key="10">
    <source>
        <dbReference type="PROSITE-ProRule" id="PRU00524"/>
    </source>
</evidence>
<evidence type="ECO:0000256" key="9">
    <source>
        <dbReference type="NCBIfam" id="TIGR00187"/>
    </source>
</evidence>
<keyword evidence="8" id="KW-0677">Repeat</keyword>
<evidence type="ECO:0000259" key="11">
    <source>
        <dbReference type="PROSITE" id="PS51177"/>
    </source>
</evidence>
<evidence type="ECO:0000313" key="13">
    <source>
        <dbReference type="Proteomes" id="UP000202031"/>
    </source>
</evidence>
<dbReference type="EMBL" id="CP015578">
    <property type="protein sequence ID" value="ARQ97051.1"/>
    <property type="molecule type" value="Genomic_DNA"/>
</dbReference>
<gene>
    <name evidence="12" type="primary">ribE</name>
    <name evidence="12" type="ORF">CLAN_0282</name>
</gene>
<comment type="catalytic activity">
    <reaction evidence="1">
        <text>2 6,7-dimethyl-8-(1-D-ribityl)lumazine + H(+) = 5-amino-6-(D-ribitylamino)uracil + riboflavin</text>
        <dbReference type="Rhea" id="RHEA:20772"/>
        <dbReference type="ChEBI" id="CHEBI:15378"/>
        <dbReference type="ChEBI" id="CHEBI:15934"/>
        <dbReference type="ChEBI" id="CHEBI:57986"/>
        <dbReference type="ChEBI" id="CHEBI:58201"/>
        <dbReference type="EC" id="2.5.1.9"/>
    </reaction>
</comment>
<dbReference type="RefSeq" id="WP_086234998.1">
    <property type="nucleotide sequence ID" value="NZ_CP015578.1"/>
</dbReference>
<reference evidence="13" key="1">
    <citation type="journal article" date="2017" name="Genome Biol. Evol.">
        <title>Comparative Genomic Analysis Identifies a Campylobacter Clade Deficient in Selenium Metabolism.</title>
        <authorList>
            <person name="Miller W.G."/>
            <person name="Yee E."/>
            <person name="Lopes B.S."/>
            <person name="Chapman M.H."/>
            <person name="Huynh S."/>
            <person name="Bono J.L."/>
            <person name="Parker C.T."/>
            <person name="Strachan N.J.C."/>
            <person name="Forbes K.J."/>
        </authorList>
    </citation>
    <scope>NUCLEOTIDE SEQUENCE [LARGE SCALE GENOMIC DNA]</scope>
    <source>
        <strain evidence="13">NCTC 13004</strain>
    </source>
</reference>
<comment type="pathway">
    <text evidence="3">Cofactor biosynthesis; riboflavin biosynthesis; riboflavin from 2-hydroxy-3-oxobutyl phosphate and 5-amino-6-(D-ribitylamino)uracil: step 2/2.</text>
</comment>
<dbReference type="AlphaFoldDB" id="A0A1X9SLC2"/>
<dbReference type="PROSITE" id="PS51177">
    <property type="entry name" value="LUMAZINE_BIND"/>
    <property type="match status" value="2"/>
</dbReference>
<dbReference type="PIRSF" id="PIRSF000498">
    <property type="entry name" value="Riboflavin_syn_A"/>
    <property type="match status" value="1"/>
</dbReference>
<dbReference type="GO" id="GO:0009231">
    <property type="term" value="P:riboflavin biosynthetic process"/>
    <property type="evidence" value="ECO:0007669"/>
    <property type="project" value="UniProtKB-KW"/>
</dbReference>
<dbReference type="Pfam" id="PF00677">
    <property type="entry name" value="Lum_binding"/>
    <property type="match status" value="2"/>
</dbReference>
<comment type="function">
    <text evidence="2">Catalyzes the dismutation of two molecules of 6,7-dimethyl-8-ribityllumazine, resulting in the formation of riboflavin and 5-amino-6-(D-ribitylamino)uracil.</text>
</comment>
<reference evidence="13" key="2">
    <citation type="journal article" date="2017" name="Genome Biol. Evol.">
        <title>Comparative genomic analysis identifies a Campylobacter clade deficient in selenium metabolism.</title>
        <authorList>
            <person name="Miller W.G."/>
            <person name="Yee E."/>
            <person name="Lopes B.S."/>
            <person name="Chapman M.H."/>
            <person name="Huynh S."/>
            <person name="Bono J.L."/>
            <person name="Parker C.T."/>
            <person name="Strachan N.J.C."/>
            <person name="Forbes K.J."/>
        </authorList>
    </citation>
    <scope>NUCLEOTIDE SEQUENCE [LARGE SCALE GENOMIC DNA]</scope>
    <source>
        <strain evidence="13">NCTC 13004</strain>
    </source>
</reference>
<dbReference type="CDD" id="cd00402">
    <property type="entry name" value="Riboflavin_synthase_like"/>
    <property type="match status" value="1"/>
</dbReference>
<evidence type="ECO:0000256" key="2">
    <source>
        <dbReference type="ARBA" id="ARBA00002803"/>
    </source>
</evidence>
<feature type="domain" description="Lumazine-binding" evidence="11">
    <location>
        <begin position="1"/>
        <end position="87"/>
    </location>
</feature>
<dbReference type="EC" id="2.5.1.9" evidence="4 9"/>
<dbReference type="KEGG" id="clx:CLAN_0282"/>
<evidence type="ECO:0000256" key="5">
    <source>
        <dbReference type="ARBA" id="ARBA00013950"/>
    </source>
</evidence>
<evidence type="ECO:0000256" key="3">
    <source>
        <dbReference type="ARBA" id="ARBA00004887"/>
    </source>
</evidence>
<dbReference type="GO" id="GO:0004746">
    <property type="term" value="F:riboflavin synthase activity"/>
    <property type="evidence" value="ECO:0007669"/>
    <property type="project" value="UniProtKB-UniRule"/>
</dbReference>
<evidence type="ECO:0000313" key="12">
    <source>
        <dbReference type="EMBL" id="ARQ97051.1"/>
    </source>
</evidence>
<evidence type="ECO:0000256" key="8">
    <source>
        <dbReference type="ARBA" id="ARBA00022737"/>
    </source>
</evidence>
<name>A0A1X9SLC2_9BACT</name>
<dbReference type="InterPro" id="IPR023366">
    <property type="entry name" value="ATP_synth_asu-like_sf"/>
</dbReference>
<dbReference type="InterPro" id="IPR001783">
    <property type="entry name" value="Lumazine-bd"/>
</dbReference>
<dbReference type="PANTHER" id="PTHR21098:SF12">
    <property type="entry name" value="RIBOFLAVIN SYNTHASE"/>
    <property type="match status" value="1"/>
</dbReference>
<dbReference type="SUPFAM" id="SSF63380">
    <property type="entry name" value="Riboflavin synthase domain-like"/>
    <property type="match status" value="2"/>
</dbReference>
<evidence type="ECO:0000256" key="4">
    <source>
        <dbReference type="ARBA" id="ARBA00012827"/>
    </source>
</evidence>
<evidence type="ECO:0000256" key="7">
    <source>
        <dbReference type="ARBA" id="ARBA00022679"/>
    </source>
</evidence>
<feature type="repeat" description="Lumazine-binding" evidence="10">
    <location>
        <begin position="1"/>
        <end position="87"/>
    </location>
</feature>
<organism evidence="12 13">
    <name type="scientific">Campylobacter lanienae NCTC 13004</name>
    <dbReference type="NCBI Taxonomy" id="1031753"/>
    <lineage>
        <taxon>Bacteria</taxon>
        <taxon>Pseudomonadati</taxon>
        <taxon>Campylobacterota</taxon>
        <taxon>Epsilonproteobacteria</taxon>
        <taxon>Campylobacterales</taxon>
        <taxon>Campylobacteraceae</taxon>
        <taxon>Campylobacter</taxon>
    </lineage>
</organism>
<sequence>MFNGLIREIGVVRSFDGKNLSIKATHKPNLGDSIAVNGACLSVTKIDKDGFVVELSSESANILALENYKNRVHIEPAMKIGDRIDGHLIQGHIDAIGVIRDIKRLASGVDFIIELPNEILHLIAKKGAIAVEGVSLTINDINSNLMRLTLIPISMKDTLFGEFQIGRRVHIESDILARYIDRILNSKNQTLTWQQADFYASIY</sequence>
<feature type="domain" description="Lumazine-binding" evidence="11">
    <location>
        <begin position="88"/>
        <end position="184"/>
    </location>
</feature>
<feature type="repeat" description="Lumazine-binding" evidence="10">
    <location>
        <begin position="88"/>
        <end position="184"/>
    </location>
</feature>
<keyword evidence="7 12" id="KW-0808">Transferase</keyword>
<dbReference type="NCBIfam" id="TIGR00187">
    <property type="entry name" value="ribE"/>
    <property type="match status" value="1"/>
</dbReference>
<protein>
    <recommendedName>
        <fullName evidence="5 9">Riboflavin synthase</fullName>
        <ecNumber evidence="4 9">2.5.1.9</ecNumber>
    </recommendedName>
</protein>
<evidence type="ECO:0000256" key="1">
    <source>
        <dbReference type="ARBA" id="ARBA00000968"/>
    </source>
</evidence>
<evidence type="ECO:0000256" key="6">
    <source>
        <dbReference type="ARBA" id="ARBA00022619"/>
    </source>
</evidence>
<dbReference type="Proteomes" id="UP000202031">
    <property type="component" value="Chromosome"/>
</dbReference>
<dbReference type="Gene3D" id="2.40.30.20">
    <property type="match status" value="2"/>
</dbReference>
<keyword evidence="6" id="KW-0686">Riboflavin biosynthesis</keyword>
<dbReference type="InterPro" id="IPR026017">
    <property type="entry name" value="Lumazine-bd_dom"/>
</dbReference>
<accession>A0A1X9SLC2</accession>
<proteinExistence type="predicted"/>